<dbReference type="GO" id="GO:0000272">
    <property type="term" value="P:polysaccharide catabolic process"/>
    <property type="evidence" value="ECO:0007669"/>
    <property type="project" value="UniProtKB-KW"/>
</dbReference>
<organism evidence="6 7">
    <name type="scientific">Puccinia sorghi</name>
    <dbReference type="NCBI Taxonomy" id="27349"/>
    <lineage>
        <taxon>Eukaryota</taxon>
        <taxon>Fungi</taxon>
        <taxon>Dikarya</taxon>
        <taxon>Basidiomycota</taxon>
        <taxon>Pucciniomycotina</taxon>
        <taxon>Pucciniomycetes</taxon>
        <taxon>Pucciniales</taxon>
        <taxon>Pucciniaceae</taxon>
        <taxon>Puccinia</taxon>
    </lineage>
</organism>
<evidence type="ECO:0000256" key="2">
    <source>
        <dbReference type="ARBA" id="ARBA00022801"/>
    </source>
</evidence>
<sequence>LAIGMDVCNEILNDQGNLDDNPWKKILGDSWVDFAYTVAKRFRDRHNKNMLLFINDFSIESKNPKSDGMLRLATRLNKAGLLDAVGFQCHFIVGQVPKDLKENLERFTAAGEYCLGSHSTLSRVWPSPKWMCESN</sequence>
<evidence type="ECO:0000313" key="6">
    <source>
        <dbReference type="EMBL" id="KNZ63079.1"/>
    </source>
</evidence>
<keyword evidence="4" id="KW-0624">Polysaccharide degradation</keyword>
<dbReference type="Proteomes" id="UP000037035">
    <property type="component" value="Unassembled WGS sequence"/>
</dbReference>
<dbReference type="InterPro" id="IPR017853">
    <property type="entry name" value="GH"/>
</dbReference>
<dbReference type="Gene3D" id="3.20.20.80">
    <property type="entry name" value="Glycosidases"/>
    <property type="match status" value="1"/>
</dbReference>
<comment type="caution">
    <text evidence="6">The sequence shown here is derived from an EMBL/GenBank/DDBJ whole genome shotgun (WGS) entry which is preliminary data.</text>
</comment>
<dbReference type="Pfam" id="PF00331">
    <property type="entry name" value="Glyco_hydro_10"/>
    <property type="match status" value="1"/>
</dbReference>
<dbReference type="AlphaFoldDB" id="A0A0L6VQW6"/>
<proteinExistence type="inferred from homology"/>
<evidence type="ECO:0000256" key="3">
    <source>
        <dbReference type="ARBA" id="ARBA00023277"/>
    </source>
</evidence>
<dbReference type="OrthoDB" id="3055998at2759"/>
<comment type="similarity">
    <text evidence="1">Belongs to the glycosyl hydrolase 10 (cellulase F) family.</text>
</comment>
<dbReference type="EMBL" id="LAVV01002126">
    <property type="protein sequence ID" value="KNZ63079.1"/>
    <property type="molecule type" value="Genomic_DNA"/>
</dbReference>
<evidence type="ECO:0000313" key="7">
    <source>
        <dbReference type="Proteomes" id="UP000037035"/>
    </source>
</evidence>
<reference evidence="6 7" key="1">
    <citation type="submission" date="2015-08" db="EMBL/GenBank/DDBJ databases">
        <title>Next Generation Sequencing and Analysis of the Genome of Puccinia sorghi L Schw, the Causal Agent of Maize Common Rust.</title>
        <authorList>
            <person name="Rochi L."/>
            <person name="Burguener G."/>
            <person name="Darino M."/>
            <person name="Turjanski A."/>
            <person name="Kreff E."/>
            <person name="Dieguez M.J."/>
            <person name="Sacco F."/>
        </authorList>
    </citation>
    <scope>NUCLEOTIDE SEQUENCE [LARGE SCALE GENOMIC DNA]</scope>
    <source>
        <strain evidence="6 7">RO10H11247</strain>
    </source>
</reference>
<dbReference type="STRING" id="27349.A0A0L6VQW6"/>
<name>A0A0L6VQW6_9BASI</name>
<keyword evidence="3" id="KW-0119">Carbohydrate metabolism</keyword>
<accession>A0A0L6VQW6</accession>
<protein>
    <submittedName>
        <fullName evidence="6">Glycosyl hydrolase family 10 protein</fullName>
    </submittedName>
</protein>
<evidence type="ECO:0000259" key="5">
    <source>
        <dbReference type="PROSITE" id="PS51760"/>
    </source>
</evidence>
<gene>
    <name evidence="6" type="ORF">VP01_11914g1</name>
</gene>
<dbReference type="InterPro" id="IPR001000">
    <property type="entry name" value="GH10_dom"/>
</dbReference>
<feature type="domain" description="GH10" evidence="5">
    <location>
        <begin position="1"/>
        <end position="135"/>
    </location>
</feature>
<dbReference type="VEuPathDB" id="FungiDB:VP01_11914g1"/>
<keyword evidence="7" id="KW-1185">Reference proteome</keyword>
<dbReference type="PROSITE" id="PS51760">
    <property type="entry name" value="GH10_2"/>
    <property type="match status" value="1"/>
</dbReference>
<dbReference type="GO" id="GO:0031176">
    <property type="term" value="F:endo-1,4-beta-xylanase activity"/>
    <property type="evidence" value="ECO:0007669"/>
    <property type="project" value="UniProtKB-ARBA"/>
</dbReference>
<feature type="non-terminal residue" evidence="6">
    <location>
        <position position="1"/>
    </location>
</feature>
<dbReference type="SUPFAM" id="SSF51445">
    <property type="entry name" value="(Trans)glycosidases"/>
    <property type="match status" value="1"/>
</dbReference>
<evidence type="ECO:0000256" key="4">
    <source>
        <dbReference type="ARBA" id="ARBA00023326"/>
    </source>
</evidence>
<keyword evidence="2 6" id="KW-0378">Hydrolase</keyword>
<evidence type="ECO:0000256" key="1">
    <source>
        <dbReference type="ARBA" id="ARBA00007495"/>
    </source>
</evidence>